<dbReference type="EMBL" id="JAGDEL010000014">
    <property type="protein sequence ID" value="MBO1513439.1"/>
    <property type="molecule type" value="Genomic_DNA"/>
</dbReference>
<keyword evidence="1" id="KW-0805">Transcription regulation</keyword>
<protein>
    <submittedName>
        <fullName evidence="5">Helix-turn-helix transcriptional regulator</fullName>
    </submittedName>
</protein>
<keyword evidence="3" id="KW-0804">Transcription</keyword>
<comment type="caution">
    <text evidence="5">The sequence shown here is derived from an EMBL/GenBank/DDBJ whole genome shotgun (WGS) entry which is preliminary data.</text>
</comment>
<evidence type="ECO:0000259" key="4">
    <source>
        <dbReference type="PROSITE" id="PS01124"/>
    </source>
</evidence>
<dbReference type="PROSITE" id="PS01124">
    <property type="entry name" value="HTH_ARAC_FAMILY_2"/>
    <property type="match status" value="1"/>
</dbReference>
<name>A0ABS3N5E6_9BACI</name>
<dbReference type="InterPro" id="IPR003313">
    <property type="entry name" value="AraC-bd"/>
</dbReference>
<evidence type="ECO:0000256" key="2">
    <source>
        <dbReference type="ARBA" id="ARBA00023125"/>
    </source>
</evidence>
<evidence type="ECO:0000313" key="5">
    <source>
        <dbReference type="EMBL" id="MBO1513439.1"/>
    </source>
</evidence>
<dbReference type="InterPro" id="IPR018060">
    <property type="entry name" value="HTH_AraC"/>
</dbReference>
<dbReference type="PROSITE" id="PS00041">
    <property type="entry name" value="HTH_ARAC_FAMILY_1"/>
    <property type="match status" value="1"/>
</dbReference>
<dbReference type="PANTHER" id="PTHR43280:SF28">
    <property type="entry name" value="HTH-TYPE TRANSCRIPTIONAL ACTIVATOR RHAS"/>
    <property type="match status" value="1"/>
</dbReference>
<dbReference type="InterPro" id="IPR018062">
    <property type="entry name" value="HTH_AraC-typ_CS"/>
</dbReference>
<dbReference type="SUPFAM" id="SSF51215">
    <property type="entry name" value="Regulatory protein AraC"/>
    <property type="match status" value="1"/>
</dbReference>
<proteinExistence type="predicted"/>
<dbReference type="RefSeq" id="WP_207980394.1">
    <property type="nucleotide sequence ID" value="NZ_JAGDEL010000014.1"/>
</dbReference>
<dbReference type="SMART" id="SM00342">
    <property type="entry name" value="HTH_ARAC"/>
    <property type="match status" value="1"/>
</dbReference>
<evidence type="ECO:0000313" key="6">
    <source>
        <dbReference type="Proteomes" id="UP000663981"/>
    </source>
</evidence>
<dbReference type="PANTHER" id="PTHR43280">
    <property type="entry name" value="ARAC-FAMILY TRANSCRIPTIONAL REGULATOR"/>
    <property type="match status" value="1"/>
</dbReference>
<dbReference type="Pfam" id="PF12833">
    <property type="entry name" value="HTH_18"/>
    <property type="match status" value="1"/>
</dbReference>
<dbReference type="Pfam" id="PF02311">
    <property type="entry name" value="AraC_binding"/>
    <property type="match status" value="1"/>
</dbReference>
<accession>A0ABS3N5E6</accession>
<sequence>MDINKLLSGKTSLNKYVHDLSHNGISFHVHYWGVMPNHYNTLLHKHSFFEVCFVVDGKGEYIDNNSTYKLQKNTLFLSRPNVLHQIKSENGLFLLYIGLEFIESESNDKCIKIMEQIEECTEIIIDVEEGASFSLLWESLLSQASKNDHPFFEEILMNIAYSLILSLLERFSPMHADSSNQNVSNEETSPILTQAKLYIQDNLSDTLKLSDIAKHLHISSRHLSRLFVKELGVNYSEYVKKERIQKSAMLLKTTNLSIKEISEQTGFKNVHYFTRVFAATVRNPPGNFRTLYTNQEKMTYSEKEKPSLPE</sequence>
<organism evidence="5 6">
    <name type="scientific">Metabacillus bambusae</name>
    <dbReference type="NCBI Taxonomy" id="2795218"/>
    <lineage>
        <taxon>Bacteria</taxon>
        <taxon>Bacillati</taxon>
        <taxon>Bacillota</taxon>
        <taxon>Bacilli</taxon>
        <taxon>Bacillales</taxon>
        <taxon>Bacillaceae</taxon>
        <taxon>Metabacillus</taxon>
    </lineage>
</organism>
<gene>
    <name evidence="5" type="ORF">I7822_17445</name>
</gene>
<keyword evidence="6" id="KW-1185">Reference proteome</keyword>
<reference evidence="5 6" key="1">
    <citation type="submission" date="2021-03" db="EMBL/GenBank/DDBJ databases">
        <title>Whole genome sequence of Metabacillus bambusae BG109.</title>
        <authorList>
            <person name="Jeong J.W."/>
        </authorList>
    </citation>
    <scope>NUCLEOTIDE SEQUENCE [LARGE SCALE GENOMIC DNA]</scope>
    <source>
        <strain evidence="5 6">BG109</strain>
    </source>
</reference>
<evidence type="ECO:0000256" key="3">
    <source>
        <dbReference type="ARBA" id="ARBA00023163"/>
    </source>
</evidence>
<dbReference type="SUPFAM" id="SSF46689">
    <property type="entry name" value="Homeodomain-like"/>
    <property type="match status" value="2"/>
</dbReference>
<dbReference type="Gene3D" id="2.60.120.10">
    <property type="entry name" value="Jelly Rolls"/>
    <property type="match status" value="1"/>
</dbReference>
<evidence type="ECO:0000256" key="1">
    <source>
        <dbReference type="ARBA" id="ARBA00023015"/>
    </source>
</evidence>
<dbReference type="Proteomes" id="UP000663981">
    <property type="component" value="Unassembled WGS sequence"/>
</dbReference>
<dbReference type="Gene3D" id="1.10.10.60">
    <property type="entry name" value="Homeodomain-like"/>
    <property type="match status" value="2"/>
</dbReference>
<keyword evidence="2" id="KW-0238">DNA-binding</keyword>
<dbReference type="InterPro" id="IPR009057">
    <property type="entry name" value="Homeodomain-like_sf"/>
</dbReference>
<dbReference type="InterPro" id="IPR014710">
    <property type="entry name" value="RmlC-like_jellyroll"/>
</dbReference>
<feature type="domain" description="HTH araC/xylS-type" evidence="4">
    <location>
        <begin position="193"/>
        <end position="291"/>
    </location>
</feature>
<dbReference type="InterPro" id="IPR037923">
    <property type="entry name" value="HTH-like"/>
</dbReference>